<evidence type="ECO:0000313" key="4">
    <source>
        <dbReference type="EMBL" id="VDD97226.1"/>
    </source>
</evidence>
<feature type="signal peptide" evidence="3">
    <location>
        <begin position="1"/>
        <end position="20"/>
    </location>
</feature>
<comment type="similarity">
    <text evidence="2">Belongs to the short-chain dehydrogenases/reductases (SDR) family.</text>
</comment>
<protein>
    <submittedName>
        <fullName evidence="6">17-beta-hydroxysteroid dehydrogenase type 6</fullName>
    </submittedName>
</protein>
<dbReference type="OrthoDB" id="2102561at2759"/>
<dbReference type="WBParaSite" id="EVEC_0001280401-mRNA-1">
    <property type="protein sequence ID" value="EVEC_0001280401-mRNA-1"/>
    <property type="gene ID" value="EVEC_0001280401"/>
</dbReference>
<evidence type="ECO:0000256" key="2">
    <source>
        <dbReference type="RuleBase" id="RU000363"/>
    </source>
</evidence>
<evidence type="ECO:0000256" key="1">
    <source>
        <dbReference type="ARBA" id="ARBA00023002"/>
    </source>
</evidence>
<dbReference type="GO" id="GO:0016491">
    <property type="term" value="F:oxidoreductase activity"/>
    <property type="evidence" value="ECO:0007669"/>
    <property type="project" value="UniProtKB-KW"/>
</dbReference>
<dbReference type="GO" id="GO:0008202">
    <property type="term" value="P:steroid metabolic process"/>
    <property type="evidence" value="ECO:0007669"/>
    <property type="project" value="TreeGrafter"/>
</dbReference>
<reference evidence="4 5" key="2">
    <citation type="submission" date="2018-10" db="EMBL/GenBank/DDBJ databases">
        <authorList>
            <consortium name="Pathogen Informatics"/>
        </authorList>
    </citation>
    <scope>NUCLEOTIDE SEQUENCE [LARGE SCALE GENOMIC DNA]</scope>
</reference>
<organism evidence="6">
    <name type="scientific">Enterobius vermicularis</name>
    <name type="common">Human pinworm</name>
    <dbReference type="NCBI Taxonomy" id="51028"/>
    <lineage>
        <taxon>Eukaryota</taxon>
        <taxon>Metazoa</taxon>
        <taxon>Ecdysozoa</taxon>
        <taxon>Nematoda</taxon>
        <taxon>Chromadorea</taxon>
        <taxon>Rhabditida</taxon>
        <taxon>Spirurina</taxon>
        <taxon>Oxyuridomorpha</taxon>
        <taxon>Oxyuroidea</taxon>
        <taxon>Oxyuridae</taxon>
        <taxon>Enterobius</taxon>
    </lineage>
</organism>
<reference evidence="6" key="1">
    <citation type="submission" date="2017-02" db="UniProtKB">
        <authorList>
            <consortium name="WormBaseParasite"/>
        </authorList>
    </citation>
    <scope>IDENTIFICATION</scope>
</reference>
<dbReference type="Pfam" id="PF00106">
    <property type="entry name" value="adh_short"/>
    <property type="match status" value="1"/>
</dbReference>
<dbReference type="PROSITE" id="PS00061">
    <property type="entry name" value="ADH_SHORT"/>
    <property type="match status" value="1"/>
</dbReference>
<evidence type="ECO:0000256" key="3">
    <source>
        <dbReference type="SAM" id="SignalP"/>
    </source>
</evidence>
<dbReference type="PRINTS" id="PR00080">
    <property type="entry name" value="SDRFAMILY"/>
</dbReference>
<dbReference type="Gene3D" id="3.40.50.720">
    <property type="entry name" value="NAD(P)-binding Rossmann-like Domain"/>
    <property type="match status" value="1"/>
</dbReference>
<accession>A0A0N4VP81</accession>
<dbReference type="Proteomes" id="UP000274131">
    <property type="component" value="Unassembled WGS sequence"/>
</dbReference>
<dbReference type="SUPFAM" id="SSF51735">
    <property type="entry name" value="NAD(P)-binding Rossmann-fold domains"/>
    <property type="match status" value="1"/>
</dbReference>
<dbReference type="STRING" id="51028.A0A0N4VP81"/>
<keyword evidence="1" id="KW-0560">Oxidoreductase</keyword>
<proteinExistence type="inferred from homology"/>
<sequence length="309" mass="35060">MLLYIVVALLICCLLRYLRQKALVPDAYKKTVFITGCDTGFGRLLVKRLLDVQVTVFAGCYTSKGEAEVVAENSDCSNLFTLPIDVTDDNSVTEAYKFISRTLQSRLWGIVNNAGIFSAYGPDDWLSIEEYQKSMSVNFFGSVRMKFLTGCSKSSQICLQESHGRIVTMASVSGRIHSLYMAPYTAAKFALEGYMDCLRLELSRFGVTVHIIEPGAFRTTLLDEKVWDRLPLNVQTEYGKQYVVKEMFHLVKKAWNYGAQLVASRSFHYVVDSYFHALLGQFPRDRYICGWDARFLWQPLSICPSVVQV</sequence>
<dbReference type="InterPro" id="IPR036291">
    <property type="entry name" value="NAD(P)-bd_dom_sf"/>
</dbReference>
<feature type="chain" id="PRO_5043123091" evidence="3">
    <location>
        <begin position="21"/>
        <end position="309"/>
    </location>
</feature>
<dbReference type="InterPro" id="IPR002347">
    <property type="entry name" value="SDR_fam"/>
</dbReference>
<dbReference type="AlphaFoldDB" id="A0A0N4VP81"/>
<keyword evidence="5" id="KW-1185">Reference proteome</keyword>
<dbReference type="InterPro" id="IPR020904">
    <property type="entry name" value="Sc_DH/Rdtase_CS"/>
</dbReference>
<gene>
    <name evidence="4" type="ORF">EVEC_LOCUS11977</name>
</gene>
<evidence type="ECO:0000313" key="5">
    <source>
        <dbReference type="Proteomes" id="UP000274131"/>
    </source>
</evidence>
<evidence type="ECO:0000313" key="6">
    <source>
        <dbReference type="WBParaSite" id="EVEC_0001280401-mRNA-1"/>
    </source>
</evidence>
<dbReference type="PANTHER" id="PTHR43313">
    <property type="entry name" value="SHORT-CHAIN DEHYDROGENASE/REDUCTASE FAMILY 9C"/>
    <property type="match status" value="1"/>
</dbReference>
<dbReference type="EMBL" id="UXUI01013119">
    <property type="protein sequence ID" value="VDD97226.1"/>
    <property type="molecule type" value="Genomic_DNA"/>
</dbReference>
<name>A0A0N4VP81_ENTVE</name>
<dbReference type="PANTHER" id="PTHR43313:SF1">
    <property type="entry name" value="3BETA-HYDROXYSTEROID DEHYDROGENASE DHS-16"/>
    <property type="match status" value="1"/>
</dbReference>
<dbReference type="PRINTS" id="PR00081">
    <property type="entry name" value="GDHRDH"/>
</dbReference>
<keyword evidence="3" id="KW-0732">Signal</keyword>